<dbReference type="GO" id="GO:0016020">
    <property type="term" value="C:membrane"/>
    <property type="evidence" value="ECO:0007669"/>
    <property type="project" value="UniProtKB-SubCell"/>
</dbReference>
<evidence type="ECO:0000313" key="9">
    <source>
        <dbReference type="Proteomes" id="UP000237347"/>
    </source>
</evidence>
<proteinExistence type="inferred from homology"/>
<feature type="transmembrane region" description="Helical" evidence="7">
    <location>
        <begin position="111"/>
        <end position="129"/>
    </location>
</feature>
<dbReference type="AlphaFoldDB" id="A0AAW0JZ79"/>
<evidence type="ECO:0000256" key="4">
    <source>
        <dbReference type="ARBA" id="ARBA00022989"/>
    </source>
</evidence>
<evidence type="ECO:0000256" key="2">
    <source>
        <dbReference type="ARBA" id="ARBA00007168"/>
    </source>
</evidence>
<dbReference type="PANTHER" id="PTHR12385">
    <property type="entry name" value="CHOLINE TRANSPORTER-LIKE (SLC FAMILY 44)"/>
    <property type="match status" value="1"/>
</dbReference>
<dbReference type="Proteomes" id="UP000237347">
    <property type="component" value="Unassembled WGS sequence"/>
</dbReference>
<sequence>MPKPSSNQSPIASYLHRQPASPNPPVSTLGQPQILYCLHRRPTSNPPLSPPPANHLNPPLCPPSAHSVSAASPLRFQSDSSSALTFFNWVKNDLTTITDNTEFKSLYRQNIYVSVAAVGLVCFLIFKGIQGLIQALESIKMKEKRVLQFYLPQVEAASVLSITLALAWQKAIREWALFMVPFILWSSFVMSLFVGILLICFQKPATEGVGIYFIAFAIGNGLYACWVTTAYNRLLE</sequence>
<feature type="transmembrane region" description="Helical" evidence="7">
    <location>
        <begin position="149"/>
        <end position="168"/>
    </location>
</feature>
<feature type="transmembrane region" description="Helical" evidence="7">
    <location>
        <begin position="175"/>
        <end position="199"/>
    </location>
</feature>
<organism evidence="8 9">
    <name type="scientific">Quercus suber</name>
    <name type="common">Cork oak</name>
    <dbReference type="NCBI Taxonomy" id="58331"/>
    <lineage>
        <taxon>Eukaryota</taxon>
        <taxon>Viridiplantae</taxon>
        <taxon>Streptophyta</taxon>
        <taxon>Embryophyta</taxon>
        <taxon>Tracheophyta</taxon>
        <taxon>Spermatophyta</taxon>
        <taxon>Magnoliopsida</taxon>
        <taxon>eudicotyledons</taxon>
        <taxon>Gunneridae</taxon>
        <taxon>Pentapetalae</taxon>
        <taxon>rosids</taxon>
        <taxon>fabids</taxon>
        <taxon>Fagales</taxon>
        <taxon>Fagaceae</taxon>
        <taxon>Quercus</taxon>
    </lineage>
</organism>
<keyword evidence="4 7" id="KW-1133">Transmembrane helix</keyword>
<feature type="compositionally biased region" description="Polar residues" evidence="6">
    <location>
        <begin position="1"/>
        <end position="11"/>
    </location>
</feature>
<dbReference type="GO" id="GO:0022857">
    <property type="term" value="F:transmembrane transporter activity"/>
    <property type="evidence" value="ECO:0007669"/>
    <property type="project" value="InterPro"/>
</dbReference>
<evidence type="ECO:0000256" key="3">
    <source>
        <dbReference type="ARBA" id="ARBA00022692"/>
    </source>
</evidence>
<feature type="region of interest" description="Disordered" evidence="6">
    <location>
        <begin position="1"/>
        <end position="28"/>
    </location>
</feature>
<evidence type="ECO:0000256" key="5">
    <source>
        <dbReference type="ARBA" id="ARBA00023136"/>
    </source>
</evidence>
<dbReference type="EMBL" id="PKMF04000427">
    <property type="protein sequence ID" value="KAK7832322.1"/>
    <property type="molecule type" value="Genomic_DNA"/>
</dbReference>
<reference evidence="8 9" key="1">
    <citation type="journal article" date="2018" name="Sci. Data">
        <title>The draft genome sequence of cork oak.</title>
        <authorList>
            <person name="Ramos A.M."/>
            <person name="Usie A."/>
            <person name="Barbosa P."/>
            <person name="Barros P.M."/>
            <person name="Capote T."/>
            <person name="Chaves I."/>
            <person name="Simoes F."/>
            <person name="Abreu I."/>
            <person name="Carrasquinho I."/>
            <person name="Faro C."/>
            <person name="Guimaraes J.B."/>
            <person name="Mendonca D."/>
            <person name="Nobrega F."/>
            <person name="Rodrigues L."/>
            <person name="Saibo N.J.M."/>
            <person name="Varela M.C."/>
            <person name="Egas C."/>
            <person name="Matos J."/>
            <person name="Miguel C.M."/>
            <person name="Oliveira M.M."/>
            <person name="Ricardo C.P."/>
            <person name="Goncalves S."/>
        </authorList>
    </citation>
    <scope>NUCLEOTIDE SEQUENCE [LARGE SCALE GENOMIC DNA]</scope>
    <source>
        <strain evidence="9">cv. HL8</strain>
    </source>
</reference>
<evidence type="ECO:0000256" key="7">
    <source>
        <dbReference type="SAM" id="Phobius"/>
    </source>
</evidence>
<keyword evidence="5 7" id="KW-0472">Membrane</keyword>
<feature type="transmembrane region" description="Helical" evidence="7">
    <location>
        <begin position="211"/>
        <end position="231"/>
    </location>
</feature>
<dbReference type="PANTHER" id="PTHR12385:SF93">
    <property type="entry name" value="CHOLINE TRANSPORTER-LIKE PROTEIN"/>
    <property type="match status" value="1"/>
</dbReference>
<comment type="subcellular location">
    <subcellularLocation>
        <location evidence="1">Membrane</location>
        <topology evidence="1">Multi-pass membrane protein</topology>
    </subcellularLocation>
</comment>
<evidence type="ECO:0000256" key="6">
    <source>
        <dbReference type="SAM" id="MobiDB-lite"/>
    </source>
</evidence>
<keyword evidence="9" id="KW-1185">Reference proteome</keyword>
<accession>A0AAW0JZ79</accession>
<evidence type="ECO:0000256" key="1">
    <source>
        <dbReference type="ARBA" id="ARBA00004141"/>
    </source>
</evidence>
<name>A0AAW0JZ79_QUESU</name>
<gene>
    <name evidence="8" type="ORF">CFP56_026633</name>
</gene>
<dbReference type="InterPro" id="IPR007603">
    <property type="entry name" value="Choline_transptr-like"/>
</dbReference>
<comment type="caution">
    <text evidence="8">The sequence shown here is derived from an EMBL/GenBank/DDBJ whole genome shotgun (WGS) entry which is preliminary data.</text>
</comment>
<keyword evidence="3 7" id="KW-0812">Transmembrane</keyword>
<protein>
    <submittedName>
        <fullName evidence="8">Uncharacterized protein</fullName>
    </submittedName>
</protein>
<comment type="similarity">
    <text evidence="2">Belongs to the CTL (choline transporter-like) family.</text>
</comment>
<evidence type="ECO:0000313" key="8">
    <source>
        <dbReference type="EMBL" id="KAK7832322.1"/>
    </source>
</evidence>